<accession>A0ABU7I1F1</accession>
<dbReference type="Pfam" id="PF07963">
    <property type="entry name" value="N_methyl"/>
    <property type="match status" value="1"/>
</dbReference>
<name>A0ABU7I1F1_9PSED</name>
<reference evidence="1 2" key="1">
    <citation type="submission" date="2024-01" db="EMBL/GenBank/DDBJ databases">
        <title>Unpublished Manusciprt.</title>
        <authorList>
            <person name="Duman M."/>
            <person name="Valdes E.G."/>
            <person name="Ajmi N."/>
            <person name="Altun S."/>
            <person name="Saticioglu I.B."/>
        </authorList>
    </citation>
    <scope>NUCLEOTIDE SEQUENCE [LARGE SCALE GENOMIC DNA]</scope>
    <source>
        <strain evidence="1 2">148P</strain>
    </source>
</reference>
<dbReference type="NCBIfam" id="TIGR02532">
    <property type="entry name" value="IV_pilin_GFxxxE"/>
    <property type="match status" value="1"/>
</dbReference>
<gene>
    <name evidence="1" type="primary">pilV</name>
    <name evidence="1" type="ORF">V0R50_30320</name>
</gene>
<proteinExistence type="predicted"/>
<sequence>MRQRGVTLIEVMVAQVLVAVGLLGAAGLQLRSAQGTDSARMLSQAAFIAHGMQERARSTRGVGGQDEAELQRQIEAFAGPSGRGVVRGNSLLVSWIDKRGGGGERSLELGVPR</sequence>
<dbReference type="InterPro" id="IPR013362">
    <property type="entry name" value="Pilus_4_PilV"/>
</dbReference>
<dbReference type="Proteomes" id="UP001335100">
    <property type="component" value="Unassembled WGS sequence"/>
</dbReference>
<dbReference type="RefSeq" id="WP_330078201.1">
    <property type="nucleotide sequence ID" value="NZ_JAZDQJ010000067.1"/>
</dbReference>
<evidence type="ECO:0000313" key="1">
    <source>
        <dbReference type="EMBL" id="MEE1937544.1"/>
    </source>
</evidence>
<keyword evidence="2" id="KW-1185">Reference proteome</keyword>
<organism evidence="1 2">
    <name type="scientific">Pseudomonas ulcerans</name>
    <dbReference type="NCBI Taxonomy" id="3115852"/>
    <lineage>
        <taxon>Bacteria</taxon>
        <taxon>Pseudomonadati</taxon>
        <taxon>Pseudomonadota</taxon>
        <taxon>Gammaproteobacteria</taxon>
        <taxon>Pseudomonadales</taxon>
        <taxon>Pseudomonadaceae</taxon>
        <taxon>Pseudomonas</taxon>
    </lineage>
</organism>
<dbReference type="InterPro" id="IPR012902">
    <property type="entry name" value="N_methyl_site"/>
</dbReference>
<protein>
    <submittedName>
        <fullName evidence="1">Type IV pilus modification protein PilV</fullName>
    </submittedName>
</protein>
<evidence type="ECO:0000313" key="2">
    <source>
        <dbReference type="Proteomes" id="UP001335100"/>
    </source>
</evidence>
<dbReference type="EMBL" id="JAZDQJ010000067">
    <property type="protein sequence ID" value="MEE1937544.1"/>
    <property type="molecule type" value="Genomic_DNA"/>
</dbReference>
<comment type="caution">
    <text evidence="1">The sequence shown here is derived from an EMBL/GenBank/DDBJ whole genome shotgun (WGS) entry which is preliminary data.</text>
</comment>
<dbReference type="NCBIfam" id="TIGR02523">
    <property type="entry name" value="type_IV_pilV"/>
    <property type="match status" value="1"/>
</dbReference>